<evidence type="ECO:0000256" key="5">
    <source>
        <dbReference type="ARBA" id="ARBA00023277"/>
    </source>
</evidence>
<dbReference type="SUPFAM" id="SSF49303">
    <property type="entry name" value="beta-Galactosidase/glucuronidase domain"/>
    <property type="match status" value="2"/>
</dbReference>
<evidence type="ECO:0000256" key="4">
    <source>
        <dbReference type="ARBA" id="ARBA00022801"/>
    </source>
</evidence>
<dbReference type="Proteomes" id="UP001216150">
    <property type="component" value="Unassembled WGS sequence"/>
</dbReference>
<comment type="pathway">
    <text evidence="2">Glycan metabolism; N-glycan degradation.</text>
</comment>
<dbReference type="FunFam" id="3.20.20.80:FF:000050">
    <property type="entry name" value="Beta-mannosidase B"/>
    <property type="match status" value="1"/>
</dbReference>
<dbReference type="SUPFAM" id="SSF49785">
    <property type="entry name" value="Galactose-binding domain-like"/>
    <property type="match status" value="1"/>
</dbReference>
<dbReference type="PANTHER" id="PTHR43730">
    <property type="entry name" value="BETA-MANNOSIDASE"/>
    <property type="match status" value="1"/>
</dbReference>
<evidence type="ECO:0000256" key="1">
    <source>
        <dbReference type="ARBA" id="ARBA00000829"/>
    </source>
</evidence>
<dbReference type="EMBL" id="JAQJAC010000009">
    <property type="protein sequence ID" value="KAJ5573288.1"/>
    <property type="molecule type" value="Genomic_DNA"/>
</dbReference>
<keyword evidence="4 14" id="KW-0378">Hydrolase</keyword>
<dbReference type="GO" id="GO:0000272">
    <property type="term" value="P:polysaccharide catabolic process"/>
    <property type="evidence" value="ECO:0007669"/>
    <property type="project" value="UniProtKB-KW"/>
</dbReference>
<evidence type="ECO:0000256" key="9">
    <source>
        <dbReference type="ARBA" id="ARBA00041069"/>
    </source>
</evidence>
<dbReference type="InterPro" id="IPR041447">
    <property type="entry name" value="Mannosidase_ig"/>
</dbReference>
<evidence type="ECO:0000259" key="12">
    <source>
        <dbReference type="Pfam" id="PF17786"/>
    </source>
</evidence>
<dbReference type="AlphaFoldDB" id="A0AAD6DE54"/>
<gene>
    <name evidence="14" type="ORF">N7450_010272</name>
</gene>
<comment type="caution">
    <text evidence="14">The sequence shown here is derived from an EMBL/GenBank/DDBJ whole genome shotgun (WGS) entry which is preliminary data.</text>
</comment>
<dbReference type="Pfam" id="PF22666">
    <property type="entry name" value="Glyco_hydro_2_N2"/>
    <property type="match status" value="1"/>
</dbReference>
<accession>A0AAD6DE54</accession>
<dbReference type="EC" id="3.2.1.25" evidence="3"/>
<feature type="domain" description="Glycoside hydrolase family 2 immunoglobulin-like beta-sandwich" evidence="11">
    <location>
        <begin position="191"/>
        <end position="298"/>
    </location>
</feature>
<keyword evidence="7" id="KW-0624">Polysaccharide degradation</keyword>
<evidence type="ECO:0000256" key="3">
    <source>
        <dbReference type="ARBA" id="ARBA00012754"/>
    </source>
</evidence>
<feature type="domain" description="Beta-mannosidase-like galactose-binding" evidence="13">
    <location>
        <begin position="12"/>
        <end position="182"/>
    </location>
</feature>
<evidence type="ECO:0000313" key="15">
    <source>
        <dbReference type="Proteomes" id="UP001216150"/>
    </source>
</evidence>
<dbReference type="Gene3D" id="2.60.40.10">
    <property type="entry name" value="Immunoglobulins"/>
    <property type="match status" value="1"/>
</dbReference>
<dbReference type="InterPro" id="IPR006102">
    <property type="entry name" value="Ig-like_GH2"/>
</dbReference>
<dbReference type="InterPro" id="IPR054593">
    <property type="entry name" value="Beta-mannosidase-like_N2"/>
</dbReference>
<keyword evidence="15" id="KW-1185">Reference proteome</keyword>
<reference evidence="14 15" key="1">
    <citation type="journal article" date="2023" name="IMA Fungus">
        <title>Comparative genomic study of the Penicillium genus elucidates a diverse pangenome and 15 lateral gene transfer events.</title>
        <authorList>
            <person name="Petersen C."/>
            <person name="Sorensen T."/>
            <person name="Nielsen M.R."/>
            <person name="Sondergaard T.E."/>
            <person name="Sorensen J.L."/>
            <person name="Fitzpatrick D.A."/>
            <person name="Frisvad J.C."/>
            <person name="Nielsen K.L."/>
        </authorList>
    </citation>
    <scope>NUCLEOTIDE SEQUENCE [LARGE SCALE GENOMIC DNA]</scope>
    <source>
        <strain evidence="14 15">IBT 29057</strain>
    </source>
</reference>
<dbReference type="InterPro" id="IPR017853">
    <property type="entry name" value="GH"/>
</dbReference>
<dbReference type="PANTHER" id="PTHR43730:SF1">
    <property type="entry name" value="BETA-MANNOSIDASE"/>
    <property type="match status" value="1"/>
</dbReference>
<dbReference type="InterPro" id="IPR050887">
    <property type="entry name" value="Beta-mannosidase_GH2"/>
</dbReference>
<evidence type="ECO:0000256" key="6">
    <source>
        <dbReference type="ARBA" id="ARBA00023295"/>
    </source>
</evidence>
<proteinExistence type="inferred from homology"/>
<evidence type="ECO:0000256" key="8">
    <source>
        <dbReference type="ARBA" id="ARBA00038429"/>
    </source>
</evidence>
<protein>
    <recommendedName>
        <fullName evidence="9">Beta-mannosidase B</fullName>
        <ecNumber evidence="3">3.2.1.25</ecNumber>
    </recommendedName>
    <alternativeName>
        <fullName evidence="10">Mannanase B</fullName>
    </alternativeName>
</protein>
<dbReference type="GO" id="GO:0006516">
    <property type="term" value="P:glycoprotein catabolic process"/>
    <property type="evidence" value="ECO:0007669"/>
    <property type="project" value="TreeGrafter"/>
</dbReference>
<evidence type="ECO:0000256" key="2">
    <source>
        <dbReference type="ARBA" id="ARBA00004740"/>
    </source>
</evidence>
<feature type="domain" description="Mannosidase Ig/CBM-like" evidence="12">
    <location>
        <begin position="676"/>
        <end position="765"/>
    </location>
</feature>
<evidence type="ECO:0000313" key="14">
    <source>
        <dbReference type="EMBL" id="KAJ5573288.1"/>
    </source>
</evidence>
<dbReference type="Pfam" id="PF00703">
    <property type="entry name" value="Glyco_hydro_2"/>
    <property type="match status" value="1"/>
</dbReference>
<sequence>MSLARHSLATGWSFRDRESDEWLPVPAVPSLVQQDLIHNKKLEDPFIGFNELDARWTNKKAWVYRKTFQRPTIIDGAVVDLVMDGLDTFATVKINGEVILTSDNMFLGHRVNITKALAAEGENTLEIEFDCALLKAREIRNHHPEHKWVGFNGDPSRLAVRKAQYHWGWDWGPVLMTAGIWRPILLEVYTARISDLWPQTTLSEDHQTAEVKTLASIESPNEGDWTARFSLSLHGKEIASQDIPASGNCTVDTSFRVNRPELWWPHGYGEQSLYEVSVTLLGQGDQSVDKKSKKFGIRTAEIIQQPDKHGKSFYFRINGQDIFCGGSCWIPADSILTNISTDRYRKWIELMVAGRQNMIRVWGGGIYEDDAFYETCDEFGVMVWQDFMFGCGNYPTWPEILESIQRETIYNVKRLRHHPSIVIYVGNNEDYQVQESEGLTYNYEDKDPQSWLKTDFPARYIYEKLLPEVVAEYCPSTFYHPGSPWGDGKISSDPTVGDMHQWNVWHGTQEKYQIFDTLGGRFNSEFGMEAFPHLSTIEQFVQDKNNLFPQSHVIDFHNKADGHERRLATYLVENVRSATDLGTYIFHTQIIQAETMMFGYRGWRRQWGDERHCGGALLWQLNDCWPTISWAIVDYFLNPKPAFYAVRRVLNPIAVGVRREHHDWSIAHAQPPKTSKYELWIASSKPQLISGAIELRFLSVNTGKEMRPSILHKNIEILPNGTTNIITDGVLDHVADPEPIVLAARLWVEDDIVARDVDWPQPFKYLNFSDRRLEVEAKTLESGKTRVIFRAQKPVKGLVLEEQVGVRLNDNALDIVPGDEQEILVDGLEGRALKYRYLGIDGAREISV</sequence>
<dbReference type="InterPro" id="IPR008979">
    <property type="entry name" value="Galactose-bd-like_sf"/>
</dbReference>
<dbReference type="Gene3D" id="3.20.20.80">
    <property type="entry name" value="Glycosidases"/>
    <property type="match status" value="1"/>
</dbReference>
<evidence type="ECO:0000259" key="11">
    <source>
        <dbReference type="Pfam" id="PF00703"/>
    </source>
</evidence>
<dbReference type="InterPro" id="IPR013783">
    <property type="entry name" value="Ig-like_fold"/>
</dbReference>
<dbReference type="GO" id="GO:0004567">
    <property type="term" value="F:beta-mannosidase activity"/>
    <property type="evidence" value="ECO:0007669"/>
    <property type="project" value="UniProtKB-EC"/>
</dbReference>
<evidence type="ECO:0000256" key="7">
    <source>
        <dbReference type="ARBA" id="ARBA00023326"/>
    </source>
</evidence>
<dbReference type="FunFam" id="2.60.120.260:FF:000118">
    <property type="entry name" value="Beta-mannosidase B"/>
    <property type="match status" value="1"/>
</dbReference>
<evidence type="ECO:0000259" key="13">
    <source>
        <dbReference type="Pfam" id="PF22666"/>
    </source>
</evidence>
<keyword evidence="6" id="KW-0326">Glycosidase</keyword>
<evidence type="ECO:0000256" key="10">
    <source>
        <dbReference type="ARBA" id="ARBA00041614"/>
    </source>
</evidence>
<name>A0AAD6DE54_9EURO</name>
<dbReference type="SUPFAM" id="SSF51445">
    <property type="entry name" value="(Trans)glycosidases"/>
    <property type="match status" value="1"/>
</dbReference>
<dbReference type="Gene3D" id="2.60.120.260">
    <property type="entry name" value="Galactose-binding domain-like"/>
    <property type="match status" value="1"/>
</dbReference>
<comment type="catalytic activity">
    <reaction evidence="1">
        <text>Hydrolysis of terminal, non-reducing beta-D-mannose residues in beta-D-mannosides.</text>
        <dbReference type="EC" id="3.2.1.25"/>
    </reaction>
</comment>
<dbReference type="Pfam" id="PF17786">
    <property type="entry name" value="Mannosidase_ig"/>
    <property type="match status" value="1"/>
</dbReference>
<keyword evidence="5" id="KW-0119">Carbohydrate metabolism</keyword>
<dbReference type="InterPro" id="IPR036156">
    <property type="entry name" value="Beta-gal/glucu_dom_sf"/>
</dbReference>
<comment type="similarity">
    <text evidence="8">Belongs to the glycosyl hydrolase 2 family. Beta-mannosidase B subfamily.</text>
</comment>
<organism evidence="14 15">
    <name type="scientific">Penicillium hetheringtonii</name>
    <dbReference type="NCBI Taxonomy" id="911720"/>
    <lineage>
        <taxon>Eukaryota</taxon>
        <taxon>Fungi</taxon>
        <taxon>Dikarya</taxon>
        <taxon>Ascomycota</taxon>
        <taxon>Pezizomycotina</taxon>
        <taxon>Eurotiomycetes</taxon>
        <taxon>Eurotiomycetidae</taxon>
        <taxon>Eurotiales</taxon>
        <taxon>Aspergillaceae</taxon>
        <taxon>Penicillium</taxon>
    </lineage>
</organism>